<evidence type="ECO:0000256" key="6">
    <source>
        <dbReference type="ARBA" id="ARBA00022840"/>
    </source>
</evidence>
<dbReference type="AlphaFoldDB" id="A0A0F8XY07"/>
<dbReference type="InterPro" id="IPR016102">
    <property type="entry name" value="Succinyl-CoA_synth-like"/>
</dbReference>
<dbReference type="InterPro" id="IPR056749">
    <property type="entry name" value="Citrate_synth_N"/>
</dbReference>
<keyword evidence="3" id="KW-0444">Lipid biosynthesis</keyword>
<comment type="caution">
    <text evidence="12">The sequence shown here is derived from an EMBL/GenBank/DDBJ whole genome shotgun (WGS) entry which is preliminary data.</text>
</comment>
<protein>
    <submittedName>
        <fullName evidence="12">Uncharacterized protein</fullName>
    </submittedName>
</protein>
<feature type="domain" description="ATP-citrate synthase ATP-grasp" evidence="11">
    <location>
        <begin position="2"/>
        <end position="231"/>
    </location>
</feature>
<keyword evidence="5" id="KW-0547">Nucleotide-binding</keyword>
<dbReference type="GO" id="GO:0005524">
    <property type="term" value="F:ATP binding"/>
    <property type="evidence" value="ECO:0007669"/>
    <property type="project" value="UniProtKB-KW"/>
</dbReference>
<evidence type="ECO:0000256" key="7">
    <source>
        <dbReference type="ARBA" id="ARBA00023098"/>
    </source>
</evidence>
<dbReference type="Pfam" id="PF24948">
    <property type="entry name" value="Citrate_synth_N"/>
    <property type="match status" value="1"/>
</dbReference>
<keyword evidence="6" id="KW-0067">ATP-binding</keyword>
<keyword evidence="7" id="KW-0443">Lipid metabolism</keyword>
<evidence type="ECO:0000256" key="2">
    <source>
        <dbReference type="ARBA" id="ARBA00022490"/>
    </source>
</evidence>
<feature type="non-terminal residue" evidence="12">
    <location>
        <position position="308"/>
    </location>
</feature>
<comment type="subcellular location">
    <subcellularLocation>
        <location evidence="1">Cytoplasm</location>
    </subcellularLocation>
</comment>
<gene>
    <name evidence="12" type="ORF">LCGC14_2888340</name>
</gene>
<evidence type="ECO:0000313" key="12">
    <source>
        <dbReference type="EMBL" id="KKK73982.1"/>
    </source>
</evidence>
<dbReference type="GO" id="GO:0003878">
    <property type="term" value="F:ATP citrate synthase activity"/>
    <property type="evidence" value="ECO:0007669"/>
    <property type="project" value="UniProtKB-EC"/>
</dbReference>
<keyword evidence="8" id="KW-0012">Acyltransferase</keyword>
<dbReference type="GO" id="GO:0006104">
    <property type="term" value="P:succinyl-CoA metabolic process"/>
    <property type="evidence" value="ECO:0007669"/>
    <property type="project" value="TreeGrafter"/>
</dbReference>
<evidence type="ECO:0000259" key="10">
    <source>
        <dbReference type="Pfam" id="PF16114"/>
    </source>
</evidence>
<accession>A0A0F8XY07</accession>
<dbReference type="GO" id="GO:0006629">
    <property type="term" value="P:lipid metabolic process"/>
    <property type="evidence" value="ECO:0007669"/>
    <property type="project" value="UniProtKB-KW"/>
</dbReference>
<dbReference type="PANTHER" id="PTHR11815:SF10">
    <property type="entry name" value="SUCCINATE--COA LIGASE [GDP-FORMING] SUBUNIT BETA, MITOCHONDRIAL"/>
    <property type="match status" value="1"/>
</dbReference>
<dbReference type="SUPFAM" id="SSF56059">
    <property type="entry name" value="Glutathione synthetase ATP-binding domain-like"/>
    <property type="match status" value="1"/>
</dbReference>
<dbReference type="PANTHER" id="PTHR11815">
    <property type="entry name" value="SUCCINYL-COA SYNTHETASE BETA CHAIN"/>
    <property type="match status" value="1"/>
</dbReference>
<evidence type="ECO:0000256" key="3">
    <source>
        <dbReference type="ARBA" id="ARBA00022516"/>
    </source>
</evidence>
<dbReference type="Gene3D" id="3.40.50.261">
    <property type="entry name" value="Succinyl-CoA synthetase domains"/>
    <property type="match status" value="1"/>
</dbReference>
<name>A0A0F8XY07_9ZZZZ</name>
<proteinExistence type="predicted"/>
<reference evidence="12" key="1">
    <citation type="journal article" date="2015" name="Nature">
        <title>Complex archaea that bridge the gap between prokaryotes and eukaryotes.</title>
        <authorList>
            <person name="Spang A."/>
            <person name="Saw J.H."/>
            <person name="Jorgensen S.L."/>
            <person name="Zaremba-Niedzwiedzka K."/>
            <person name="Martijn J."/>
            <person name="Lind A.E."/>
            <person name="van Eijk R."/>
            <person name="Schleper C."/>
            <person name="Guy L."/>
            <person name="Ettema T.J."/>
        </authorList>
    </citation>
    <scope>NUCLEOTIDE SEQUENCE</scope>
</reference>
<evidence type="ECO:0000259" key="11">
    <source>
        <dbReference type="Pfam" id="PF24948"/>
    </source>
</evidence>
<keyword evidence="4" id="KW-0808">Transferase</keyword>
<dbReference type="EMBL" id="LAZR01056535">
    <property type="protein sequence ID" value="KKK73982.1"/>
    <property type="molecule type" value="Genomic_DNA"/>
</dbReference>
<dbReference type="GO" id="GO:0042709">
    <property type="term" value="C:succinate-CoA ligase complex"/>
    <property type="evidence" value="ECO:0007669"/>
    <property type="project" value="TreeGrafter"/>
</dbReference>
<dbReference type="SUPFAM" id="SSF52210">
    <property type="entry name" value="Succinyl-CoA synthetase domains"/>
    <property type="match status" value="1"/>
</dbReference>
<evidence type="ECO:0000256" key="8">
    <source>
        <dbReference type="ARBA" id="ARBA00023315"/>
    </source>
</evidence>
<evidence type="ECO:0000256" key="4">
    <source>
        <dbReference type="ARBA" id="ARBA00022679"/>
    </source>
</evidence>
<keyword evidence="2" id="KW-0963">Cytoplasm</keyword>
<comment type="catalytic activity">
    <reaction evidence="9">
        <text>oxaloacetate + acetyl-CoA + ADP + phosphate = citrate + ATP + CoA</text>
        <dbReference type="Rhea" id="RHEA:21160"/>
        <dbReference type="ChEBI" id="CHEBI:16452"/>
        <dbReference type="ChEBI" id="CHEBI:16947"/>
        <dbReference type="ChEBI" id="CHEBI:30616"/>
        <dbReference type="ChEBI" id="CHEBI:43474"/>
        <dbReference type="ChEBI" id="CHEBI:57287"/>
        <dbReference type="ChEBI" id="CHEBI:57288"/>
        <dbReference type="ChEBI" id="CHEBI:456216"/>
        <dbReference type="EC" id="2.3.3.8"/>
    </reaction>
</comment>
<dbReference type="Pfam" id="PF16114">
    <property type="entry name" value="Citrate_bind"/>
    <property type="match status" value="1"/>
</dbReference>
<evidence type="ECO:0000256" key="1">
    <source>
        <dbReference type="ARBA" id="ARBA00004496"/>
    </source>
</evidence>
<evidence type="ECO:0000256" key="9">
    <source>
        <dbReference type="ARBA" id="ARBA00047593"/>
    </source>
</evidence>
<sequence>MAQKNIYEYDAKRILESQLPKFAPNFNYHGKLAVITNEISLNELTTKNPWIKTDKLVAKPDQLFGKRGKAKLILLDANFDQLKGFCQEKLGKEYIIGNTKGILTRLLIEPFIPHDKEYYVSITSDRGNDIIHFSFEGGIFIEENWDKVTHISIPLGTDIKNFDLGSKLPDLGELKDTITLFIKALFQVYVDQDFAFLEINPFAITEESEIVPLDVKARLDDTAMFLHSKTWGNPLNPIEFPAGFGQKMSEEETMIQELDEKTGASLKFTILNRKGRVWTMVAGGGASVIYTDTIVDLGFGNELGNYGE</sequence>
<dbReference type="GO" id="GO:0004775">
    <property type="term" value="F:succinate-CoA ligase (ADP-forming) activity"/>
    <property type="evidence" value="ECO:0007669"/>
    <property type="project" value="TreeGrafter"/>
</dbReference>
<dbReference type="GO" id="GO:0006099">
    <property type="term" value="P:tricarboxylic acid cycle"/>
    <property type="evidence" value="ECO:0007669"/>
    <property type="project" value="TreeGrafter"/>
</dbReference>
<dbReference type="InterPro" id="IPR032263">
    <property type="entry name" value="Citrate-bd"/>
</dbReference>
<evidence type="ECO:0000256" key="5">
    <source>
        <dbReference type="ARBA" id="ARBA00022741"/>
    </source>
</evidence>
<organism evidence="12">
    <name type="scientific">marine sediment metagenome</name>
    <dbReference type="NCBI Taxonomy" id="412755"/>
    <lineage>
        <taxon>unclassified sequences</taxon>
        <taxon>metagenomes</taxon>
        <taxon>ecological metagenomes</taxon>
    </lineage>
</organism>
<dbReference type="Gene3D" id="3.30.470.110">
    <property type="match status" value="1"/>
</dbReference>
<feature type="domain" description="ATP-citrate synthase citrate-binding" evidence="10">
    <location>
        <begin position="247"/>
        <end position="308"/>
    </location>
</feature>